<accession>A0AAE6TRY4</accession>
<dbReference type="KEGG" id="ppan:ESD82_01920"/>
<reference evidence="1 2" key="1">
    <citation type="submission" date="2019-01" db="EMBL/GenBank/DDBJ databases">
        <title>Complete Genome Sequence and Annotation of the Paracoccus pantotrophus type strain DSM 2944.</title>
        <authorList>
            <person name="Bockwoldt J.A."/>
            <person name="Zimmermann M."/>
            <person name="Tiso T."/>
            <person name="Blank L.M."/>
        </authorList>
    </citation>
    <scope>NUCLEOTIDE SEQUENCE [LARGE SCALE GENOMIC DNA]</scope>
    <source>
        <strain evidence="1 2">DSM 2944</strain>
    </source>
</reference>
<name>A0AAE6TRY4_PARPN</name>
<gene>
    <name evidence="1" type="ORF">ESD82_01920</name>
</gene>
<sequence length="85" mass="8657">MDDGRGGQITGIAGNGKIGRKGVFLKRKVHAPRGITAFVPPDAILLRRGAPPDPGQAAFGDPPHAGLRRGLLPVVACIGGASWPG</sequence>
<dbReference type="EMBL" id="CP044423">
    <property type="protein sequence ID" value="QFG34979.1"/>
    <property type="molecule type" value="Genomic_DNA"/>
</dbReference>
<evidence type="ECO:0000313" key="2">
    <source>
        <dbReference type="Proteomes" id="UP000326453"/>
    </source>
</evidence>
<evidence type="ECO:0000313" key="1">
    <source>
        <dbReference type="EMBL" id="QFG34979.1"/>
    </source>
</evidence>
<dbReference type="GeneID" id="51369296"/>
<dbReference type="Proteomes" id="UP000326453">
    <property type="component" value="Chromosome 2"/>
</dbReference>
<dbReference type="RefSeq" id="WP_147429134.1">
    <property type="nucleotide sequence ID" value="NZ_CP044423.1"/>
</dbReference>
<dbReference type="AlphaFoldDB" id="A0AAE6TRY4"/>
<organism evidence="1 2">
    <name type="scientific">Paracoccus pantotrophus</name>
    <name type="common">Thiosphaera pantotropha</name>
    <dbReference type="NCBI Taxonomy" id="82367"/>
    <lineage>
        <taxon>Bacteria</taxon>
        <taxon>Pseudomonadati</taxon>
        <taxon>Pseudomonadota</taxon>
        <taxon>Alphaproteobacteria</taxon>
        <taxon>Rhodobacterales</taxon>
        <taxon>Paracoccaceae</taxon>
        <taxon>Paracoccus</taxon>
    </lineage>
</organism>
<proteinExistence type="predicted"/>
<protein>
    <submittedName>
        <fullName evidence="1">Uncharacterized protein</fullName>
    </submittedName>
</protein>